<dbReference type="EMBL" id="FN653031">
    <property type="protein sequence ID" value="CBY08298.1"/>
    <property type="molecule type" value="Genomic_DNA"/>
</dbReference>
<name>E4X9Z1_OIKDI</name>
<organism evidence="1">
    <name type="scientific">Oikopleura dioica</name>
    <name type="common">Tunicate</name>
    <dbReference type="NCBI Taxonomy" id="34765"/>
    <lineage>
        <taxon>Eukaryota</taxon>
        <taxon>Metazoa</taxon>
        <taxon>Chordata</taxon>
        <taxon>Tunicata</taxon>
        <taxon>Appendicularia</taxon>
        <taxon>Copelata</taxon>
        <taxon>Oikopleuridae</taxon>
        <taxon>Oikopleura</taxon>
    </lineage>
</organism>
<keyword evidence="2" id="KW-1185">Reference proteome</keyword>
<dbReference type="AlphaFoldDB" id="E4X9Z1"/>
<reference evidence="1" key="1">
    <citation type="journal article" date="2010" name="Science">
        <title>Plasticity of animal genome architecture unmasked by rapid evolution of a pelagic tunicate.</title>
        <authorList>
            <person name="Denoeud F."/>
            <person name="Henriet S."/>
            <person name="Mungpakdee S."/>
            <person name="Aury J.M."/>
            <person name="Da Silva C."/>
            <person name="Brinkmann H."/>
            <person name="Mikhaleva J."/>
            <person name="Olsen L.C."/>
            <person name="Jubin C."/>
            <person name="Canestro C."/>
            <person name="Bouquet J.M."/>
            <person name="Danks G."/>
            <person name="Poulain J."/>
            <person name="Campsteijn C."/>
            <person name="Adamski M."/>
            <person name="Cross I."/>
            <person name="Yadetie F."/>
            <person name="Muffato M."/>
            <person name="Louis A."/>
            <person name="Butcher S."/>
            <person name="Tsagkogeorga G."/>
            <person name="Konrad A."/>
            <person name="Singh S."/>
            <person name="Jensen M.F."/>
            <person name="Cong E.H."/>
            <person name="Eikeseth-Otteraa H."/>
            <person name="Noel B."/>
            <person name="Anthouard V."/>
            <person name="Porcel B.M."/>
            <person name="Kachouri-Lafond R."/>
            <person name="Nishino A."/>
            <person name="Ugolini M."/>
            <person name="Chourrout P."/>
            <person name="Nishida H."/>
            <person name="Aasland R."/>
            <person name="Huzurbazar S."/>
            <person name="Westhof E."/>
            <person name="Delsuc F."/>
            <person name="Lehrach H."/>
            <person name="Reinhardt R."/>
            <person name="Weissenbach J."/>
            <person name="Roy S.W."/>
            <person name="Artiguenave F."/>
            <person name="Postlethwait J.H."/>
            <person name="Manak J.R."/>
            <person name="Thompson E.M."/>
            <person name="Jaillon O."/>
            <person name="Du Pasquier L."/>
            <person name="Boudinot P."/>
            <person name="Liberles D.A."/>
            <person name="Volff J.N."/>
            <person name="Philippe H."/>
            <person name="Lenhard B."/>
            <person name="Roest Crollius H."/>
            <person name="Wincker P."/>
            <person name="Chourrout D."/>
        </authorList>
    </citation>
    <scope>NUCLEOTIDE SEQUENCE [LARGE SCALE GENOMIC DNA]</scope>
</reference>
<proteinExistence type="predicted"/>
<evidence type="ECO:0000313" key="1">
    <source>
        <dbReference type="EMBL" id="CBY08298.1"/>
    </source>
</evidence>
<dbReference type="InParanoid" id="E4X9Z1"/>
<dbReference type="Proteomes" id="UP000001307">
    <property type="component" value="Unassembled WGS sequence"/>
</dbReference>
<evidence type="ECO:0000313" key="2">
    <source>
        <dbReference type="Proteomes" id="UP000001307"/>
    </source>
</evidence>
<sequence length="65" mass="7410">MYDCAEPHCEEYALDLVEYINSCHARNMVVCFGKALNSNFNASKEAQLLTTRLKPLQFLFHISGI</sequence>
<accession>E4X9Z1</accession>
<gene>
    <name evidence="1" type="ORF">GSOID_T00004861001</name>
</gene>
<protein>
    <submittedName>
        <fullName evidence="1">Uncharacterized protein</fullName>
    </submittedName>
</protein>